<feature type="domain" description="DUF218" evidence="1">
    <location>
        <begin position="26"/>
        <end position="147"/>
    </location>
</feature>
<gene>
    <name evidence="2" type="ORF">EG244_12330</name>
</gene>
<reference evidence="2 3" key="1">
    <citation type="submission" date="2018-11" db="EMBL/GenBank/DDBJ databases">
        <title>Gemmobacter sp. nov., YIM 102744-1 draft genome.</title>
        <authorList>
            <person name="Li G."/>
            <person name="Jiang Y."/>
        </authorList>
    </citation>
    <scope>NUCLEOTIDE SEQUENCE [LARGE SCALE GENOMIC DNA]</scope>
    <source>
        <strain evidence="2 3">YIM 102744-1</strain>
    </source>
</reference>
<accession>A0A3P3DJI2</accession>
<dbReference type="GO" id="GO:0000270">
    <property type="term" value="P:peptidoglycan metabolic process"/>
    <property type="evidence" value="ECO:0007669"/>
    <property type="project" value="TreeGrafter"/>
</dbReference>
<dbReference type="CDD" id="cd06259">
    <property type="entry name" value="YdcF-like"/>
    <property type="match status" value="1"/>
</dbReference>
<name>A0A3P3DJI2_9RHOB</name>
<keyword evidence="3" id="KW-1185">Reference proteome</keyword>
<evidence type="ECO:0000313" key="3">
    <source>
        <dbReference type="Proteomes" id="UP000282125"/>
    </source>
</evidence>
<dbReference type="PANTHER" id="PTHR30336">
    <property type="entry name" value="INNER MEMBRANE PROTEIN, PROBABLE PERMEASE"/>
    <property type="match status" value="1"/>
</dbReference>
<evidence type="ECO:0000313" key="2">
    <source>
        <dbReference type="EMBL" id="RRH73856.1"/>
    </source>
</evidence>
<dbReference type="GO" id="GO:0005886">
    <property type="term" value="C:plasma membrane"/>
    <property type="evidence" value="ECO:0007669"/>
    <property type="project" value="TreeGrafter"/>
</dbReference>
<dbReference type="PANTHER" id="PTHR30336:SF4">
    <property type="entry name" value="ENVELOPE BIOGENESIS FACTOR ELYC"/>
    <property type="match status" value="1"/>
</dbReference>
<dbReference type="GO" id="GO:0043164">
    <property type="term" value="P:Gram-negative-bacterium-type cell wall biogenesis"/>
    <property type="evidence" value="ECO:0007669"/>
    <property type="project" value="TreeGrafter"/>
</dbReference>
<dbReference type="InterPro" id="IPR014729">
    <property type="entry name" value="Rossmann-like_a/b/a_fold"/>
</dbReference>
<dbReference type="InterPro" id="IPR003848">
    <property type="entry name" value="DUF218"/>
</dbReference>
<protein>
    <submittedName>
        <fullName evidence="2">YdcF family protein</fullName>
    </submittedName>
</protein>
<organism evidence="2 3">
    <name type="scientific">Falsigemmobacter faecalis</name>
    <dbReference type="NCBI Taxonomy" id="2488730"/>
    <lineage>
        <taxon>Bacteria</taxon>
        <taxon>Pseudomonadati</taxon>
        <taxon>Pseudomonadota</taxon>
        <taxon>Alphaproteobacteria</taxon>
        <taxon>Rhodobacterales</taxon>
        <taxon>Paracoccaceae</taxon>
        <taxon>Falsigemmobacter</taxon>
    </lineage>
</organism>
<dbReference type="InterPro" id="IPR051599">
    <property type="entry name" value="Cell_Envelope_Assoc"/>
</dbReference>
<dbReference type="Pfam" id="PF02698">
    <property type="entry name" value="DUF218"/>
    <property type="match status" value="1"/>
</dbReference>
<evidence type="ECO:0000259" key="1">
    <source>
        <dbReference type="Pfam" id="PF02698"/>
    </source>
</evidence>
<dbReference type="OrthoDB" id="9812311at2"/>
<sequence length="187" mass="20397">MDTLASRQAISSFLFLREEPQPVDLAFVFGSPTLSSLQPAIALYQAGLTRRILISGAGKAPGFATEWQFYQAAAMAAGVPQSALILEKKARHTRENAAFGAALIALDPGWAQVRSMAVCAKPFHMRRAVMTLRRHLPEGIRLIPQPPSDPADLAAETWWRTPQGRERVPGELGKISDYALKGDLGDF</sequence>
<dbReference type="Gene3D" id="3.40.50.620">
    <property type="entry name" value="HUPs"/>
    <property type="match status" value="1"/>
</dbReference>
<dbReference type="EMBL" id="RRAZ01000016">
    <property type="protein sequence ID" value="RRH73856.1"/>
    <property type="molecule type" value="Genomic_DNA"/>
</dbReference>
<dbReference type="Proteomes" id="UP000282125">
    <property type="component" value="Unassembled WGS sequence"/>
</dbReference>
<dbReference type="AlphaFoldDB" id="A0A3P3DJI2"/>
<comment type="caution">
    <text evidence="2">The sequence shown here is derived from an EMBL/GenBank/DDBJ whole genome shotgun (WGS) entry which is preliminary data.</text>
</comment>
<proteinExistence type="predicted"/>